<keyword evidence="1" id="KW-0106">Calcium</keyword>
<evidence type="ECO:0000313" key="4">
    <source>
        <dbReference type="EMBL" id="PAA62031.1"/>
    </source>
</evidence>
<name>A0A267EKK7_9PLAT</name>
<organism evidence="3 5">
    <name type="scientific">Macrostomum lignano</name>
    <dbReference type="NCBI Taxonomy" id="282301"/>
    <lineage>
        <taxon>Eukaryota</taxon>
        <taxon>Metazoa</taxon>
        <taxon>Spiralia</taxon>
        <taxon>Lophotrochozoa</taxon>
        <taxon>Platyhelminthes</taxon>
        <taxon>Rhabditophora</taxon>
        <taxon>Macrostomorpha</taxon>
        <taxon>Macrostomida</taxon>
        <taxon>Macrostomidae</taxon>
        <taxon>Macrostomum</taxon>
    </lineage>
</organism>
<evidence type="ECO:0000259" key="2">
    <source>
        <dbReference type="PROSITE" id="PS50222"/>
    </source>
</evidence>
<dbReference type="GO" id="GO:0030425">
    <property type="term" value="C:dendrite"/>
    <property type="evidence" value="ECO:0007669"/>
    <property type="project" value="TreeGrafter"/>
</dbReference>
<evidence type="ECO:0000256" key="1">
    <source>
        <dbReference type="ARBA" id="ARBA00022837"/>
    </source>
</evidence>
<comment type="caution">
    <text evidence="3">The sequence shown here is derived from an EMBL/GenBank/DDBJ whole genome shotgun (WGS) entry which is preliminary data.</text>
</comment>
<protein>
    <recommendedName>
        <fullName evidence="2">EF-hand domain-containing protein</fullName>
    </recommendedName>
</protein>
<dbReference type="GO" id="GO:0005634">
    <property type="term" value="C:nucleus"/>
    <property type="evidence" value="ECO:0007669"/>
    <property type="project" value="TreeGrafter"/>
</dbReference>
<sequence length="303" mass="35548">MSDENFLQKFRDKDTRSFKNFTAAQFLEVWNHYDKDGSGYIEDEELDGFLKEFVTSIIPDQIGQEVISDSALKELKEEFMLAYDENEDNRIEIGELAQMLPTDQSFLLLFRRDNPLESSVEFMRIWKQFDKDNSGQIDKEELKEFLRYLLQERNQEASVSEEKLAEYADAILKLFDTNGDGQLQLSEMAKLLPVKDNYLSRPLLKNAARLSSYEIDKIFRKYDTDKSGKIEGDELEGFLKDLLELTGEQFDDQKMKFFKEVIMEQWDTDKDGGIGKDELKMILMQHKRMAQEQEAYDRGLCDE</sequence>
<feature type="domain" description="EF-hand" evidence="2">
    <location>
        <begin position="21"/>
        <end position="56"/>
    </location>
</feature>
<dbReference type="AlphaFoldDB" id="A0A267EKK7"/>
<dbReference type="GO" id="GO:0005509">
    <property type="term" value="F:calcium ion binding"/>
    <property type="evidence" value="ECO:0007669"/>
    <property type="project" value="InterPro"/>
</dbReference>
<dbReference type="Pfam" id="PF13499">
    <property type="entry name" value="EF-hand_7"/>
    <property type="match status" value="3"/>
</dbReference>
<dbReference type="PROSITE" id="PS50222">
    <property type="entry name" value="EF_HAND_2"/>
    <property type="match status" value="5"/>
</dbReference>
<proteinExistence type="predicted"/>
<dbReference type="SMART" id="SM00054">
    <property type="entry name" value="EFh"/>
    <property type="match status" value="6"/>
</dbReference>
<dbReference type="PROSITE" id="PS00018">
    <property type="entry name" value="EF_HAND_1"/>
    <property type="match status" value="5"/>
</dbReference>
<feature type="domain" description="EF-hand" evidence="2">
    <location>
        <begin position="253"/>
        <end position="289"/>
    </location>
</feature>
<dbReference type="EMBL" id="NIVC01001980">
    <property type="protein sequence ID" value="PAA62028.1"/>
    <property type="molecule type" value="Genomic_DNA"/>
</dbReference>
<evidence type="ECO:0000313" key="3">
    <source>
        <dbReference type="EMBL" id="PAA62028.1"/>
    </source>
</evidence>
<dbReference type="OrthoDB" id="428774at2759"/>
<evidence type="ECO:0000313" key="5">
    <source>
        <dbReference type="Proteomes" id="UP000215902"/>
    </source>
</evidence>
<dbReference type="GO" id="GO:0005829">
    <property type="term" value="C:cytosol"/>
    <property type="evidence" value="ECO:0007669"/>
    <property type="project" value="TreeGrafter"/>
</dbReference>
<reference evidence="3 5" key="1">
    <citation type="submission" date="2017-06" db="EMBL/GenBank/DDBJ databases">
        <title>A platform for efficient transgenesis in Macrostomum lignano, a flatworm model organism for stem cell research.</title>
        <authorList>
            <person name="Berezikov E."/>
        </authorList>
    </citation>
    <scope>NUCLEOTIDE SEQUENCE [LARGE SCALE GENOMIC DNA]</scope>
    <source>
        <strain evidence="3">DV1</strain>
        <tissue evidence="3">Whole organism</tissue>
    </source>
</reference>
<dbReference type="SUPFAM" id="SSF47473">
    <property type="entry name" value="EF-hand"/>
    <property type="match status" value="2"/>
</dbReference>
<accession>A0A267EKK7</accession>
<feature type="domain" description="EF-hand" evidence="2">
    <location>
        <begin position="163"/>
        <end position="198"/>
    </location>
</feature>
<dbReference type="Gene3D" id="1.10.238.10">
    <property type="entry name" value="EF-hand"/>
    <property type="match status" value="3"/>
</dbReference>
<dbReference type="PANTHER" id="PTHR19972:SF10">
    <property type="entry name" value="CALBINDIN-32"/>
    <property type="match status" value="1"/>
</dbReference>
<feature type="domain" description="EF-hand" evidence="2">
    <location>
        <begin position="117"/>
        <end position="152"/>
    </location>
</feature>
<dbReference type="Proteomes" id="UP000215902">
    <property type="component" value="Unassembled WGS sequence"/>
</dbReference>
<keyword evidence="5" id="KW-1185">Reference proteome</keyword>
<dbReference type="EMBL" id="NIVC01001980">
    <property type="protein sequence ID" value="PAA62031.1"/>
    <property type="molecule type" value="Genomic_DNA"/>
</dbReference>
<dbReference type="InterPro" id="IPR051001">
    <property type="entry name" value="Calbindin_Ca-bind"/>
</dbReference>
<gene>
    <name evidence="3" type="ORF">BOX15_Mlig008310g2</name>
    <name evidence="4" type="ORF">BOX15_Mlig008310g3</name>
</gene>
<dbReference type="STRING" id="282301.A0A267EKK7"/>
<dbReference type="GO" id="GO:0099509">
    <property type="term" value="P:regulation of presynaptic cytosolic calcium ion concentration"/>
    <property type="evidence" value="ECO:0007669"/>
    <property type="project" value="TreeGrafter"/>
</dbReference>
<dbReference type="PANTHER" id="PTHR19972">
    <property type="entry name" value="CALBINDIN"/>
    <property type="match status" value="1"/>
</dbReference>
<dbReference type="GO" id="GO:1900271">
    <property type="term" value="P:regulation of long-term synaptic potentiation"/>
    <property type="evidence" value="ECO:0007669"/>
    <property type="project" value="TreeGrafter"/>
</dbReference>
<dbReference type="InterPro" id="IPR018247">
    <property type="entry name" value="EF_Hand_1_Ca_BS"/>
</dbReference>
<dbReference type="InterPro" id="IPR011992">
    <property type="entry name" value="EF-hand-dom_pair"/>
</dbReference>
<dbReference type="GO" id="GO:0043195">
    <property type="term" value="C:terminal bouton"/>
    <property type="evidence" value="ECO:0007669"/>
    <property type="project" value="TreeGrafter"/>
</dbReference>
<feature type="domain" description="EF-hand" evidence="2">
    <location>
        <begin position="214"/>
        <end position="245"/>
    </location>
</feature>
<dbReference type="InterPro" id="IPR002048">
    <property type="entry name" value="EF_hand_dom"/>
</dbReference>